<dbReference type="EMBL" id="CADEPM010000003">
    <property type="protein sequence ID" value="CAB3402174.1"/>
    <property type="molecule type" value="Genomic_DNA"/>
</dbReference>
<protein>
    <recommendedName>
        <fullName evidence="3">UDENN domain-containing protein</fullName>
    </recommendedName>
</protein>
<evidence type="ECO:0000313" key="5">
    <source>
        <dbReference type="Proteomes" id="UP000494206"/>
    </source>
</evidence>
<dbReference type="InterPro" id="IPR051731">
    <property type="entry name" value="DENND11/AVL9_GEFs"/>
</dbReference>
<evidence type="ECO:0000259" key="3">
    <source>
        <dbReference type="PROSITE" id="PS50211"/>
    </source>
</evidence>
<feature type="domain" description="UDENN" evidence="3">
    <location>
        <begin position="5"/>
        <end position="436"/>
    </location>
</feature>
<dbReference type="OrthoDB" id="26278at2759"/>
<dbReference type="Proteomes" id="UP000494206">
    <property type="component" value="Unassembled WGS sequence"/>
</dbReference>
<name>A0A8S1EJG7_9PELO</name>
<dbReference type="PROSITE" id="PS50211">
    <property type="entry name" value="DENN"/>
    <property type="match status" value="1"/>
</dbReference>
<dbReference type="InterPro" id="IPR037516">
    <property type="entry name" value="Tripartite_DENN"/>
</dbReference>
<proteinExistence type="inferred from homology"/>
<sequence>MSTILNVAVVSFHHKRGCEVEYSHPPFDGPGEGGLPEEWNNLPSLALPDGVHNCNQDTIFFLLPSRTDPGKCVFGISCYRQIDANELLSKSEDVTRTSVQKCVCVISRIPLFGALKSKLEVITQAYFEQRDFSKIEVLSQMYTNLCDMFDENMSDDYYSNIVSHELSVQELFIRFRHRALLLFKLFLLERKILFLAPSGLRLSETMLAVISLFPKMLEDGLFHATIGLYKTSDKKPESPAISKSKENEEIEIQEDISVEYLRDDPIKKKDSYGFPLSIFAQATYFDPYLPIQFIDSVKHVRSCVVGATNALYGTKKDVFDVIVKIEEDTNLVHNHIVIENESLERTTALTAADLRFADFVIKKVEEQRKCATAEFDGSDEWVRLQMRTYLLSLAATARSNLQASIPHYGLTFINEWKRTRNYIIWMSQPHEDLCSAAPGHMFSEHQGVYDVYLRLEHAVNGVEGASKVIGAVNTTGKNIGNSIGETGSKVKAKFTNWWNRRGVPTAEEVESAEIAEAQEAKPAERESTK</sequence>
<comment type="similarity">
    <text evidence="1">Belongs to the AVL9 family.</text>
</comment>
<dbReference type="GO" id="GO:0005737">
    <property type="term" value="C:cytoplasm"/>
    <property type="evidence" value="ECO:0007669"/>
    <property type="project" value="TreeGrafter"/>
</dbReference>
<reference evidence="4 5" key="1">
    <citation type="submission" date="2020-04" db="EMBL/GenBank/DDBJ databases">
        <authorList>
            <person name="Laetsch R D."/>
            <person name="Stevens L."/>
            <person name="Kumar S."/>
            <person name="Blaxter L. M."/>
        </authorList>
    </citation>
    <scope>NUCLEOTIDE SEQUENCE [LARGE SCALE GENOMIC DNA]</scope>
</reference>
<dbReference type="Pfam" id="PF09794">
    <property type="entry name" value="Avl9"/>
    <property type="match status" value="1"/>
</dbReference>
<dbReference type="PANTHER" id="PTHR31017:SF1">
    <property type="entry name" value="LATE SECRETORY PATHWAY PROTEIN AVL9 HOMOLOG"/>
    <property type="match status" value="1"/>
</dbReference>
<feature type="region of interest" description="Disordered" evidence="2">
    <location>
        <begin position="508"/>
        <end position="529"/>
    </location>
</feature>
<evidence type="ECO:0000256" key="1">
    <source>
        <dbReference type="ARBA" id="ARBA00038178"/>
    </source>
</evidence>
<gene>
    <name evidence="4" type="ORF">CBOVIS_LOCUS4824</name>
</gene>
<dbReference type="PANTHER" id="PTHR31017">
    <property type="entry name" value="LATE SECRETORY PATHWAY PROTEIN AVL9-RELATED"/>
    <property type="match status" value="1"/>
</dbReference>
<dbReference type="AlphaFoldDB" id="A0A8S1EJG7"/>
<dbReference type="InterPro" id="IPR018307">
    <property type="entry name" value="ABL9/DENND6_dom"/>
</dbReference>
<keyword evidence="5" id="KW-1185">Reference proteome</keyword>
<evidence type="ECO:0000313" key="4">
    <source>
        <dbReference type="EMBL" id="CAB3402174.1"/>
    </source>
</evidence>
<accession>A0A8S1EJG7</accession>
<evidence type="ECO:0000256" key="2">
    <source>
        <dbReference type="SAM" id="MobiDB-lite"/>
    </source>
</evidence>
<organism evidence="4 5">
    <name type="scientific">Caenorhabditis bovis</name>
    <dbReference type="NCBI Taxonomy" id="2654633"/>
    <lineage>
        <taxon>Eukaryota</taxon>
        <taxon>Metazoa</taxon>
        <taxon>Ecdysozoa</taxon>
        <taxon>Nematoda</taxon>
        <taxon>Chromadorea</taxon>
        <taxon>Rhabditida</taxon>
        <taxon>Rhabditina</taxon>
        <taxon>Rhabditomorpha</taxon>
        <taxon>Rhabditoidea</taxon>
        <taxon>Rhabditidae</taxon>
        <taxon>Peloderinae</taxon>
        <taxon>Caenorhabditis</taxon>
    </lineage>
</organism>
<feature type="compositionally biased region" description="Basic and acidic residues" evidence="2">
    <location>
        <begin position="518"/>
        <end position="529"/>
    </location>
</feature>
<comment type="caution">
    <text evidence="4">The sequence shown here is derived from an EMBL/GenBank/DDBJ whole genome shotgun (WGS) entry which is preliminary data.</text>
</comment>